<evidence type="ECO:0000259" key="2">
    <source>
        <dbReference type="Pfam" id="PF05065"/>
    </source>
</evidence>
<proteinExistence type="predicted"/>
<protein>
    <submittedName>
        <fullName evidence="3">Phage major capsid protein, HK97</fullName>
    </submittedName>
</protein>
<organism evidence="3 4">
    <name type="scientific">Castellaniella defragrans (strain DSM 12143 / CCUG 39792 / 65Phen)</name>
    <name type="common">Alcaligenes defragrans</name>
    <dbReference type="NCBI Taxonomy" id="1437824"/>
    <lineage>
        <taxon>Bacteria</taxon>
        <taxon>Pseudomonadati</taxon>
        <taxon>Pseudomonadota</taxon>
        <taxon>Betaproteobacteria</taxon>
        <taxon>Burkholderiales</taxon>
        <taxon>Alcaligenaceae</taxon>
        <taxon>Castellaniella</taxon>
    </lineage>
</organism>
<evidence type="ECO:0000256" key="1">
    <source>
        <dbReference type="ARBA" id="ARBA00004328"/>
    </source>
</evidence>
<name>W8WVW0_CASD6</name>
<sequence length="405" mass="43565">MKLHEIREARAAKVQEARALLDGEMTAEKKTAFDKLKAEITALEADEQRQAFIDEAERRAAGEPVDRGMADLESRVTLTEAIMAQVENRATTGALAEFNAEQARQGVTARRGGVLVPTSVFEKRATQTTTSQASIVPDDYRPDQFVGLLRNAMVMRSLGARVLTGLRGDTVIPKQTGASTAYWVSEGESLTESAPTFSTIKLQPRHVGALSAISRQLLQQANPSIEQLIRDDFVQVVGLAIDKAMIHGQSANDEPVGILNVSGIQTGSLATLDWDAIVALLEKLALKNVTANAILTHPKAASKLQTTLKETGLPGYLMQDGKVAGISTYVTNQLDAKTGTPATGRVLAGDFSQLIVGQWGSAEILANPYAAGYYEKGDIQLRIMATMDMVCREPNAFVLADDVAL</sequence>
<evidence type="ECO:0000313" key="4">
    <source>
        <dbReference type="Proteomes" id="UP000019805"/>
    </source>
</evidence>
<dbReference type="Proteomes" id="UP000019805">
    <property type="component" value="Chromosome"/>
</dbReference>
<dbReference type="AlphaFoldDB" id="W8WVW0"/>
<dbReference type="EMBL" id="HG916765">
    <property type="protein sequence ID" value="CDM23868.1"/>
    <property type="molecule type" value="Genomic_DNA"/>
</dbReference>
<dbReference type="PATRIC" id="fig|1437824.5.peg.1384"/>
<keyword evidence="4" id="KW-1185">Reference proteome</keyword>
<dbReference type="eggNOG" id="COG4653">
    <property type="taxonomic scope" value="Bacteria"/>
</dbReference>
<dbReference type="OrthoDB" id="9806592at2"/>
<dbReference type="Pfam" id="PF05065">
    <property type="entry name" value="Phage_capsid"/>
    <property type="match status" value="1"/>
</dbReference>
<feature type="domain" description="Phage capsid-like C-terminal" evidence="2">
    <location>
        <begin position="136"/>
        <end position="400"/>
    </location>
</feature>
<reference evidence="3 4" key="1">
    <citation type="journal article" date="2014" name="BMC Microbiol.">
        <title>The oxygen-independent metabolism of cyclic monoterpenes in Castellaniella defragrans 65Phen.</title>
        <authorList>
            <person name="Petasch J."/>
            <person name="Disch E.M."/>
            <person name="Markert S."/>
            <person name="Becher D."/>
            <person name="Schweder T."/>
            <person name="Huttel B."/>
            <person name="Reinhardt R."/>
            <person name="Harder J."/>
        </authorList>
    </citation>
    <scope>NUCLEOTIDE SEQUENCE [LARGE SCALE GENOMIC DNA]</scope>
    <source>
        <strain evidence="3">65Phen</strain>
    </source>
</reference>
<dbReference type="Gene3D" id="3.30.2400.10">
    <property type="entry name" value="Major capsid protein gp5"/>
    <property type="match status" value="1"/>
</dbReference>
<dbReference type="SUPFAM" id="SSF56563">
    <property type="entry name" value="Major capsid protein gp5"/>
    <property type="match status" value="1"/>
</dbReference>
<dbReference type="KEGG" id="cdn:BN940_07006"/>
<dbReference type="STRING" id="1437824.BN940_07006"/>
<dbReference type="InterPro" id="IPR024455">
    <property type="entry name" value="Phage_capsid"/>
</dbReference>
<dbReference type="NCBIfam" id="TIGR01554">
    <property type="entry name" value="major_cap_HK97"/>
    <property type="match status" value="1"/>
</dbReference>
<accession>W8WVW0</accession>
<evidence type="ECO:0000313" key="3">
    <source>
        <dbReference type="EMBL" id="CDM23868.1"/>
    </source>
</evidence>
<gene>
    <name evidence="3" type="ORF">BN940_07006</name>
</gene>
<comment type="subcellular location">
    <subcellularLocation>
        <location evidence="1">Virion</location>
    </subcellularLocation>
</comment>
<dbReference type="HOGENOM" id="CLU_688604_0_0_4"/>
<dbReference type="InterPro" id="IPR054612">
    <property type="entry name" value="Phage_capsid-like_C"/>
</dbReference>
<dbReference type="RefSeq" id="WP_043681397.1">
    <property type="nucleotide sequence ID" value="NZ_HG916765.1"/>
</dbReference>